<proteinExistence type="predicted"/>
<sequence>MKYYDDGIGLEAGSWKLEADTSITCFFDDDVLLMNLSVVIETVSTKSYLLVRDAVISKAQRAIHLMAIATDELLAADELVNI</sequence>
<dbReference type="AlphaFoldDB" id="A0A9E7E8H1"/>
<keyword evidence="2" id="KW-1185">Reference proteome</keyword>
<gene>
    <name evidence="1" type="ORF">MUK42_35561</name>
</gene>
<evidence type="ECO:0000313" key="2">
    <source>
        <dbReference type="Proteomes" id="UP001055439"/>
    </source>
</evidence>
<dbReference type="EMBL" id="CP097502">
    <property type="protein sequence ID" value="URD71982.1"/>
    <property type="molecule type" value="Genomic_DNA"/>
</dbReference>
<dbReference type="Proteomes" id="UP001055439">
    <property type="component" value="Chromosome 1"/>
</dbReference>
<accession>A0A9E7E8H1</accession>
<name>A0A9E7E8H1_9LILI</name>
<reference evidence="1" key="1">
    <citation type="submission" date="2022-05" db="EMBL/GenBank/DDBJ databases">
        <title>The Musa troglodytarum L. genome provides insights into the mechanism of non-climacteric behaviour and enrichment of carotenoids.</title>
        <authorList>
            <person name="Wang J."/>
        </authorList>
    </citation>
    <scope>NUCLEOTIDE SEQUENCE</scope>
    <source>
        <tissue evidence="1">Leaf</tissue>
    </source>
</reference>
<organism evidence="1 2">
    <name type="scientific">Musa troglodytarum</name>
    <name type="common">fe'i banana</name>
    <dbReference type="NCBI Taxonomy" id="320322"/>
    <lineage>
        <taxon>Eukaryota</taxon>
        <taxon>Viridiplantae</taxon>
        <taxon>Streptophyta</taxon>
        <taxon>Embryophyta</taxon>
        <taxon>Tracheophyta</taxon>
        <taxon>Spermatophyta</taxon>
        <taxon>Magnoliopsida</taxon>
        <taxon>Liliopsida</taxon>
        <taxon>Zingiberales</taxon>
        <taxon>Musaceae</taxon>
        <taxon>Musa</taxon>
    </lineage>
</organism>
<protein>
    <submittedName>
        <fullName evidence="1">Uncharacterized protein</fullName>
    </submittedName>
</protein>
<evidence type="ECO:0000313" key="1">
    <source>
        <dbReference type="EMBL" id="URD71982.1"/>
    </source>
</evidence>